<feature type="non-terminal residue" evidence="1">
    <location>
        <position position="1"/>
    </location>
</feature>
<dbReference type="EMBL" id="UINC01122594">
    <property type="protein sequence ID" value="SVC98501.1"/>
    <property type="molecule type" value="Genomic_DNA"/>
</dbReference>
<dbReference type="Gene3D" id="3.40.50.2000">
    <property type="entry name" value="Glycogen Phosphorylase B"/>
    <property type="match status" value="1"/>
</dbReference>
<accession>A0A382RPE8</accession>
<evidence type="ECO:0000313" key="1">
    <source>
        <dbReference type="EMBL" id="SVC98501.1"/>
    </source>
</evidence>
<gene>
    <name evidence="1" type="ORF">METZ01_LOCUS351355</name>
</gene>
<sequence>VMGSTKFINCAVANDSGIGHMLSTKYCPLIKLFGHKDSKKFTPQHKNLIPITSSEFNSRDIKIIPTARVISEINKVIGWTIEH</sequence>
<reference evidence="1" key="1">
    <citation type="submission" date="2018-05" db="EMBL/GenBank/DDBJ databases">
        <authorList>
            <person name="Lanie J.A."/>
            <person name="Ng W.-L."/>
            <person name="Kazmierczak K.M."/>
            <person name="Andrzejewski T.M."/>
            <person name="Davidsen T.M."/>
            <person name="Wayne K.J."/>
            <person name="Tettelin H."/>
            <person name="Glass J.I."/>
            <person name="Rusch D."/>
            <person name="Podicherti R."/>
            <person name="Tsui H.-C.T."/>
            <person name="Winkler M.E."/>
        </authorList>
    </citation>
    <scope>NUCLEOTIDE SEQUENCE</scope>
</reference>
<name>A0A382RPE8_9ZZZZ</name>
<dbReference type="AlphaFoldDB" id="A0A382RPE8"/>
<dbReference type="SUPFAM" id="SSF53756">
    <property type="entry name" value="UDP-Glycosyltransferase/glycogen phosphorylase"/>
    <property type="match status" value="1"/>
</dbReference>
<protein>
    <submittedName>
        <fullName evidence="1">Uncharacterized protein</fullName>
    </submittedName>
</protein>
<proteinExistence type="predicted"/>
<organism evidence="1">
    <name type="scientific">marine metagenome</name>
    <dbReference type="NCBI Taxonomy" id="408172"/>
    <lineage>
        <taxon>unclassified sequences</taxon>
        <taxon>metagenomes</taxon>
        <taxon>ecological metagenomes</taxon>
    </lineage>
</organism>